<name>A0A8X8AYZ6_BRACI</name>
<dbReference type="Proteomes" id="UP000886595">
    <property type="component" value="Unassembled WGS sequence"/>
</dbReference>
<accession>A0A8X8AYZ6</accession>
<gene>
    <name evidence="2" type="ORF">Bca52824_018790</name>
</gene>
<evidence type="ECO:0000313" key="2">
    <source>
        <dbReference type="EMBL" id="KAG2315668.1"/>
    </source>
</evidence>
<sequence>MENRCSNRCNCSHISRAHLDQLDQRLSEEDDRWGREPNSDLILIGSVPMSGGVSLIGTSSTLLKPQISEDRRRIQQTSHHSFEGLQRRP</sequence>
<evidence type="ECO:0000313" key="3">
    <source>
        <dbReference type="Proteomes" id="UP000886595"/>
    </source>
</evidence>
<comment type="caution">
    <text evidence="2">The sequence shown here is derived from an EMBL/GenBank/DDBJ whole genome shotgun (WGS) entry which is preliminary data.</text>
</comment>
<feature type="compositionally biased region" description="Basic and acidic residues" evidence="1">
    <location>
        <begin position="80"/>
        <end position="89"/>
    </location>
</feature>
<evidence type="ECO:0000256" key="1">
    <source>
        <dbReference type="SAM" id="MobiDB-lite"/>
    </source>
</evidence>
<organism evidence="2 3">
    <name type="scientific">Brassica carinata</name>
    <name type="common">Ethiopian mustard</name>
    <name type="synonym">Abyssinian cabbage</name>
    <dbReference type="NCBI Taxonomy" id="52824"/>
    <lineage>
        <taxon>Eukaryota</taxon>
        <taxon>Viridiplantae</taxon>
        <taxon>Streptophyta</taxon>
        <taxon>Embryophyta</taxon>
        <taxon>Tracheophyta</taxon>
        <taxon>Spermatophyta</taxon>
        <taxon>Magnoliopsida</taxon>
        <taxon>eudicotyledons</taxon>
        <taxon>Gunneridae</taxon>
        <taxon>Pentapetalae</taxon>
        <taxon>rosids</taxon>
        <taxon>malvids</taxon>
        <taxon>Brassicales</taxon>
        <taxon>Brassicaceae</taxon>
        <taxon>Brassiceae</taxon>
        <taxon>Brassica</taxon>
    </lineage>
</organism>
<dbReference type="AlphaFoldDB" id="A0A8X8AYZ6"/>
<feature type="region of interest" description="Disordered" evidence="1">
    <location>
        <begin position="66"/>
        <end position="89"/>
    </location>
</feature>
<protein>
    <submittedName>
        <fullName evidence="2">Uncharacterized protein</fullName>
    </submittedName>
</protein>
<reference evidence="2 3" key="1">
    <citation type="submission" date="2020-02" db="EMBL/GenBank/DDBJ databases">
        <authorList>
            <person name="Ma Q."/>
            <person name="Huang Y."/>
            <person name="Song X."/>
            <person name="Pei D."/>
        </authorList>
    </citation>
    <scope>NUCLEOTIDE SEQUENCE [LARGE SCALE GENOMIC DNA]</scope>
    <source>
        <strain evidence="2">Sxm20200214</strain>
        <tissue evidence="2">Leaf</tissue>
    </source>
</reference>
<proteinExistence type="predicted"/>
<keyword evidence="3" id="KW-1185">Reference proteome</keyword>
<dbReference type="EMBL" id="JAAMPC010000004">
    <property type="protein sequence ID" value="KAG2315668.1"/>
    <property type="molecule type" value="Genomic_DNA"/>
</dbReference>